<dbReference type="GO" id="GO:0005829">
    <property type="term" value="C:cytosol"/>
    <property type="evidence" value="ECO:0007669"/>
    <property type="project" value="TreeGrafter"/>
</dbReference>
<dbReference type="PANTHER" id="PTHR33317:SF4">
    <property type="entry name" value="POLYNUCLEOTIDYL TRANSFERASE, RIBONUCLEASE H-LIKE SUPERFAMILY PROTEIN"/>
    <property type="match status" value="1"/>
</dbReference>
<dbReference type="NCBIfam" id="TIGR00250">
    <property type="entry name" value="RNAse_H_YqgF"/>
    <property type="match status" value="1"/>
</dbReference>
<accession>A0A1H4ASJ9</accession>
<keyword evidence="2 5" id="KW-0690">Ribosome biogenesis</keyword>
<dbReference type="OrthoDB" id="9790539at2"/>
<evidence type="ECO:0000256" key="1">
    <source>
        <dbReference type="ARBA" id="ARBA00022490"/>
    </source>
</evidence>
<reference evidence="8" key="1">
    <citation type="submission" date="2016-10" db="EMBL/GenBank/DDBJ databases">
        <authorList>
            <person name="Varghese N."/>
            <person name="Submissions S."/>
        </authorList>
    </citation>
    <scope>NUCLEOTIDE SEQUENCE [LARGE SCALE GENOMIC DNA]</scope>
    <source>
        <strain evidence="8">KPR-1</strain>
    </source>
</reference>
<dbReference type="Pfam" id="PF03652">
    <property type="entry name" value="RuvX"/>
    <property type="match status" value="1"/>
</dbReference>
<comment type="similarity">
    <text evidence="5">Belongs to the YqgF HJR family.</text>
</comment>
<dbReference type="CDD" id="cd16964">
    <property type="entry name" value="YqgF"/>
    <property type="match status" value="1"/>
</dbReference>
<comment type="function">
    <text evidence="5">Could be a nuclease involved in processing of the 5'-end of pre-16S rRNA.</text>
</comment>
<comment type="subcellular location">
    <subcellularLocation>
        <location evidence="5">Cytoplasm</location>
    </subcellularLocation>
</comment>
<dbReference type="Proteomes" id="UP000199288">
    <property type="component" value="Unassembled WGS sequence"/>
</dbReference>
<evidence type="ECO:0000256" key="4">
    <source>
        <dbReference type="ARBA" id="ARBA00022801"/>
    </source>
</evidence>
<evidence type="ECO:0000256" key="3">
    <source>
        <dbReference type="ARBA" id="ARBA00022722"/>
    </source>
</evidence>
<evidence type="ECO:0000256" key="2">
    <source>
        <dbReference type="ARBA" id="ARBA00022517"/>
    </source>
</evidence>
<keyword evidence="4 5" id="KW-0378">Hydrolase</keyword>
<organism evidence="7 8">
    <name type="scientific">Bowdeniella nasicola</name>
    <dbReference type="NCBI Taxonomy" id="208480"/>
    <lineage>
        <taxon>Bacteria</taxon>
        <taxon>Bacillati</taxon>
        <taxon>Actinomycetota</taxon>
        <taxon>Actinomycetes</taxon>
        <taxon>Actinomycetales</taxon>
        <taxon>Actinomycetaceae</taxon>
        <taxon>Bowdeniella</taxon>
    </lineage>
</organism>
<dbReference type="SUPFAM" id="SSF53098">
    <property type="entry name" value="Ribonuclease H-like"/>
    <property type="match status" value="1"/>
</dbReference>
<evidence type="ECO:0000259" key="6">
    <source>
        <dbReference type="SMART" id="SM00732"/>
    </source>
</evidence>
<sequence>MRRGVSVAIDAGGRRIGVARCDSDRILALPVATVTTDRYGGHLDELLDIIAELDAVDIFVGLPAHLSGAEGASAQAARRFAKALRNRIGLPIRMVDERLTTVQAHAHLSEAGRSTRNRRSVIDQASAVVLLEHVLEAERRTGEIPGQLVK</sequence>
<dbReference type="GO" id="GO:0016788">
    <property type="term" value="F:hydrolase activity, acting on ester bonds"/>
    <property type="evidence" value="ECO:0007669"/>
    <property type="project" value="UniProtKB-UniRule"/>
</dbReference>
<dbReference type="InterPro" id="IPR005227">
    <property type="entry name" value="YqgF"/>
</dbReference>
<dbReference type="HAMAP" id="MF_00651">
    <property type="entry name" value="Nuclease_YqgF"/>
    <property type="match status" value="1"/>
</dbReference>
<evidence type="ECO:0000313" key="8">
    <source>
        <dbReference type="Proteomes" id="UP000199288"/>
    </source>
</evidence>
<keyword evidence="8" id="KW-1185">Reference proteome</keyword>
<dbReference type="InterPro" id="IPR037027">
    <property type="entry name" value="YqgF/RNaseH-like_dom_sf"/>
</dbReference>
<dbReference type="GO" id="GO:0000967">
    <property type="term" value="P:rRNA 5'-end processing"/>
    <property type="evidence" value="ECO:0007669"/>
    <property type="project" value="UniProtKB-UniRule"/>
</dbReference>
<gene>
    <name evidence="7" type="ORF">SAMN02910418_01489</name>
</gene>
<dbReference type="EMBL" id="FNQV01000008">
    <property type="protein sequence ID" value="SEA38826.1"/>
    <property type="molecule type" value="Genomic_DNA"/>
</dbReference>
<evidence type="ECO:0000313" key="7">
    <source>
        <dbReference type="EMBL" id="SEA38826.1"/>
    </source>
</evidence>
<dbReference type="GO" id="GO:0004518">
    <property type="term" value="F:nuclease activity"/>
    <property type="evidence" value="ECO:0007669"/>
    <property type="project" value="UniProtKB-KW"/>
</dbReference>
<keyword evidence="3 5" id="KW-0540">Nuclease</keyword>
<feature type="domain" description="YqgF/RNase H-like" evidence="6">
    <location>
        <begin position="4"/>
        <end position="104"/>
    </location>
</feature>
<dbReference type="PANTHER" id="PTHR33317">
    <property type="entry name" value="POLYNUCLEOTIDYL TRANSFERASE, RIBONUCLEASE H-LIKE SUPERFAMILY PROTEIN"/>
    <property type="match status" value="1"/>
</dbReference>
<dbReference type="InterPro" id="IPR012337">
    <property type="entry name" value="RNaseH-like_sf"/>
</dbReference>
<name>A0A1H4ASJ9_9ACTO</name>
<dbReference type="AlphaFoldDB" id="A0A1H4ASJ9"/>
<dbReference type="EC" id="3.1.-.-" evidence="5"/>
<evidence type="ECO:0000256" key="5">
    <source>
        <dbReference type="HAMAP-Rule" id="MF_00651"/>
    </source>
</evidence>
<protein>
    <recommendedName>
        <fullName evidence="5">Putative pre-16S rRNA nuclease</fullName>
        <ecNumber evidence="5">3.1.-.-</ecNumber>
    </recommendedName>
</protein>
<dbReference type="SMART" id="SM00732">
    <property type="entry name" value="YqgFc"/>
    <property type="match status" value="1"/>
</dbReference>
<proteinExistence type="inferred from homology"/>
<keyword evidence="1 5" id="KW-0963">Cytoplasm</keyword>
<dbReference type="InterPro" id="IPR006641">
    <property type="entry name" value="YqgF/RNaseH-like_dom"/>
</dbReference>
<dbReference type="Gene3D" id="3.30.420.140">
    <property type="entry name" value="YqgF/RNase H-like domain"/>
    <property type="match status" value="1"/>
</dbReference>